<dbReference type="PROSITE" id="PS51257">
    <property type="entry name" value="PROKAR_LIPOPROTEIN"/>
    <property type="match status" value="1"/>
</dbReference>
<feature type="region of interest" description="Disordered" evidence="1">
    <location>
        <begin position="139"/>
        <end position="249"/>
    </location>
</feature>
<name>A0ABQ8HTW5_9ROSI</name>
<gene>
    <name evidence="2" type="ORF">JRO89_XS07G0134300</name>
</gene>
<evidence type="ECO:0000256" key="1">
    <source>
        <dbReference type="SAM" id="MobiDB-lite"/>
    </source>
</evidence>
<feature type="compositionally biased region" description="Polar residues" evidence="1">
    <location>
        <begin position="213"/>
        <end position="223"/>
    </location>
</feature>
<feature type="compositionally biased region" description="Polar residues" evidence="1">
    <location>
        <begin position="165"/>
        <end position="174"/>
    </location>
</feature>
<reference evidence="2 3" key="1">
    <citation type="submission" date="2021-02" db="EMBL/GenBank/DDBJ databases">
        <title>Plant Genome Project.</title>
        <authorList>
            <person name="Zhang R.-G."/>
        </authorList>
    </citation>
    <scope>NUCLEOTIDE SEQUENCE [LARGE SCALE GENOMIC DNA]</scope>
    <source>
        <tissue evidence="2">Leaves</tissue>
    </source>
</reference>
<organism evidence="2 3">
    <name type="scientific">Xanthoceras sorbifolium</name>
    <dbReference type="NCBI Taxonomy" id="99658"/>
    <lineage>
        <taxon>Eukaryota</taxon>
        <taxon>Viridiplantae</taxon>
        <taxon>Streptophyta</taxon>
        <taxon>Embryophyta</taxon>
        <taxon>Tracheophyta</taxon>
        <taxon>Spermatophyta</taxon>
        <taxon>Magnoliopsida</taxon>
        <taxon>eudicotyledons</taxon>
        <taxon>Gunneridae</taxon>
        <taxon>Pentapetalae</taxon>
        <taxon>rosids</taxon>
        <taxon>malvids</taxon>
        <taxon>Sapindales</taxon>
        <taxon>Sapindaceae</taxon>
        <taxon>Xanthoceroideae</taxon>
        <taxon>Xanthoceras</taxon>
    </lineage>
</organism>
<accession>A0ABQ8HTW5</accession>
<dbReference type="EMBL" id="JAFEMO010000007">
    <property type="protein sequence ID" value="KAH7567734.1"/>
    <property type="molecule type" value="Genomic_DNA"/>
</dbReference>
<evidence type="ECO:0000313" key="3">
    <source>
        <dbReference type="Proteomes" id="UP000827721"/>
    </source>
</evidence>
<evidence type="ECO:0008006" key="4">
    <source>
        <dbReference type="Google" id="ProtNLM"/>
    </source>
</evidence>
<comment type="caution">
    <text evidence="2">The sequence shown here is derived from an EMBL/GenBank/DDBJ whole genome shotgun (WGS) entry which is preliminary data.</text>
</comment>
<sequence>MYGELDRLGDAWKVFNTMTMKDVVSWSSITASCVDNGEIGEGLKIFQTSGVLACSGTLRRCKRMIFLNISAKFLGTRSDFLIDQPKKYTLSALFVDVYLFTCSKLPDPSKKYKAEYSYLEETCTPKVAYVYISINEDDDYPEEEPISNEGSKTDDNVADSEDSLESNYNPNSCEVVQEDATPGSSSETVHAATVDGEYCNEVKSGDDSDEEQLSNAASFNWNNDFMLHDSSNDNTTDALSKPLSRSKHD</sequence>
<proteinExistence type="predicted"/>
<dbReference type="Proteomes" id="UP000827721">
    <property type="component" value="Unassembled WGS sequence"/>
</dbReference>
<protein>
    <recommendedName>
        <fullName evidence="4">Pentatricopeptide repeat-containing protein</fullName>
    </recommendedName>
</protein>
<keyword evidence="3" id="KW-1185">Reference proteome</keyword>
<evidence type="ECO:0000313" key="2">
    <source>
        <dbReference type="EMBL" id="KAH7567734.1"/>
    </source>
</evidence>